<proteinExistence type="predicted"/>
<dbReference type="EMBL" id="MZ443776">
    <property type="protein sequence ID" value="QZE57235.1"/>
    <property type="molecule type" value="Genomic_DNA"/>
</dbReference>
<keyword evidence="1" id="KW-0812">Transmembrane</keyword>
<keyword evidence="3" id="KW-1185">Reference proteome</keyword>
<accession>A0AAE8BZI8</accession>
<reference evidence="2 3" key="1">
    <citation type="submission" date="2021-06" db="EMBL/GenBank/DDBJ databases">
        <title>Complete genome sequence of Erwinia phage pEa_SNUABM_1.</title>
        <authorList>
            <person name="Kim S.G."/>
            <person name="Park S.C."/>
        </authorList>
    </citation>
    <scope>NUCLEOTIDE SEQUENCE [LARGE SCALE GENOMIC DNA]</scope>
</reference>
<organism evidence="2 3">
    <name type="scientific">Erwinia phage pEa_SNUABM_1</name>
    <dbReference type="NCBI Taxonomy" id="2869543"/>
    <lineage>
        <taxon>Viruses</taxon>
        <taxon>Duplodnaviria</taxon>
        <taxon>Heunggongvirae</taxon>
        <taxon>Uroviricota</taxon>
        <taxon>Caudoviricetes</taxon>
        <taxon>Alexandravirus</taxon>
        <taxon>Alexandravirus SNUABM1</taxon>
    </lineage>
</organism>
<feature type="transmembrane region" description="Helical" evidence="1">
    <location>
        <begin position="29"/>
        <end position="50"/>
    </location>
</feature>
<evidence type="ECO:0000313" key="2">
    <source>
        <dbReference type="EMBL" id="QZE57235.1"/>
    </source>
</evidence>
<keyword evidence="1" id="KW-1133">Transmembrane helix</keyword>
<protein>
    <submittedName>
        <fullName evidence="2">Uncharacterized protein</fullName>
    </submittedName>
</protein>
<keyword evidence="1" id="KW-0472">Membrane</keyword>
<evidence type="ECO:0000256" key="1">
    <source>
        <dbReference type="SAM" id="Phobius"/>
    </source>
</evidence>
<gene>
    <name evidence="2" type="ORF">pEaSNUABM1_00026</name>
</gene>
<evidence type="ECO:0000313" key="3">
    <source>
        <dbReference type="Proteomes" id="UP000827973"/>
    </source>
</evidence>
<name>A0AAE8BZI8_9CAUD</name>
<dbReference type="Proteomes" id="UP000827973">
    <property type="component" value="Segment"/>
</dbReference>
<sequence length="54" mass="5977">MYVICIIFLVLAVGTLVLNLWLKWDPSCNLSIVGLVAVGLGNFMVFRYLLKGCS</sequence>